<dbReference type="PANTHER" id="PTHR43226:SF4">
    <property type="entry name" value="XAA-PRO AMINOPEPTIDASE 3"/>
    <property type="match status" value="1"/>
</dbReference>
<dbReference type="Proteomes" id="UP000656244">
    <property type="component" value="Unassembled WGS sequence"/>
</dbReference>
<dbReference type="Pfam" id="PF05195">
    <property type="entry name" value="AMP_N"/>
    <property type="match status" value="1"/>
</dbReference>
<dbReference type="InterPro" id="IPR000994">
    <property type="entry name" value="Pept_M24"/>
</dbReference>
<proteinExistence type="inferred from homology"/>
<protein>
    <recommendedName>
        <fullName evidence="4">Xaa-Pro aminopeptidase</fullName>
        <ecNumber evidence="4">3.4.11.9</ecNumber>
    </recommendedName>
</protein>
<comment type="cofactor">
    <cofactor evidence="2">
        <name>Mn(2+)</name>
        <dbReference type="ChEBI" id="CHEBI:29035"/>
    </cofactor>
</comment>
<dbReference type="SUPFAM" id="SSF53092">
    <property type="entry name" value="Creatinase/prolidase N-terminal domain"/>
    <property type="match status" value="1"/>
</dbReference>
<keyword evidence="6" id="KW-0378">Hydrolase</keyword>
<dbReference type="GO" id="GO:0070006">
    <property type="term" value="F:metalloaminopeptidase activity"/>
    <property type="evidence" value="ECO:0007669"/>
    <property type="project" value="InterPro"/>
</dbReference>
<dbReference type="Pfam" id="PF00557">
    <property type="entry name" value="Peptidase_M24"/>
    <property type="match status" value="1"/>
</dbReference>
<comment type="catalytic activity">
    <reaction evidence="1">
        <text>Release of any N-terminal amino acid, including proline, that is linked to proline, even from a dipeptide or tripeptide.</text>
        <dbReference type="EC" id="3.4.11.9"/>
    </reaction>
</comment>
<dbReference type="InterPro" id="IPR007865">
    <property type="entry name" value="Aminopep_P_N"/>
</dbReference>
<dbReference type="Gene3D" id="3.40.350.10">
    <property type="entry name" value="Creatinase/prolidase N-terminal domain"/>
    <property type="match status" value="1"/>
</dbReference>
<dbReference type="EC" id="3.4.11.9" evidence="4"/>
<dbReference type="CDD" id="cd01087">
    <property type="entry name" value="Prolidase"/>
    <property type="match status" value="1"/>
</dbReference>
<gene>
    <name evidence="9" type="ORF">H7U19_07575</name>
</gene>
<dbReference type="Gene3D" id="3.90.230.10">
    <property type="entry name" value="Creatinase/methionine aminopeptidase superfamily"/>
    <property type="match status" value="1"/>
</dbReference>
<keyword evidence="9" id="KW-0645">Protease</keyword>
<dbReference type="InterPro" id="IPR052433">
    <property type="entry name" value="X-Pro_dipept-like"/>
</dbReference>
<evidence type="ECO:0000256" key="7">
    <source>
        <dbReference type="ARBA" id="ARBA00023211"/>
    </source>
</evidence>
<feature type="domain" description="Aminopeptidase P N-terminal" evidence="8">
    <location>
        <begin position="6"/>
        <end position="142"/>
    </location>
</feature>
<evidence type="ECO:0000256" key="5">
    <source>
        <dbReference type="ARBA" id="ARBA00022723"/>
    </source>
</evidence>
<evidence type="ECO:0000313" key="9">
    <source>
        <dbReference type="EMBL" id="MBC3758258.1"/>
    </source>
</evidence>
<reference evidence="9" key="1">
    <citation type="submission" date="2020-08" db="EMBL/GenBank/DDBJ databases">
        <title>Hyunsoonleella sp. strain SJ7 genome sequencing and assembly.</title>
        <authorList>
            <person name="Kim I."/>
        </authorList>
    </citation>
    <scope>NUCLEOTIDE SEQUENCE</scope>
    <source>
        <strain evidence="9">SJ7</strain>
    </source>
</reference>
<keyword evidence="9" id="KW-0031">Aminopeptidase</keyword>
<sequence length="430" mass="49759">MKYLPIDRQLFIKNRSKFISKMKPNSLAVFNSNDIYPISADSTMPFQQHRDIFYLSGVDQEESVLVLFPDCPKEKNREILFLKETNEHIAIWEGEKLTKERAFEVSGVKTVYWLQDMEKVLFEIMTQCDTIYINTNEHYRSNVEVETREDRFTKWLKEKYPAHAVAKSNPILQQLRSVKEDIEIDLIQKACDITEKGFRRILGFVQPGVMEYEIEAEYIHEFIRNRSKGFAYTPIVASGNNANVLHYIENNQECRSGDLILMDVGAEYANYSSDMTRTIPVSGRFSKRQKAVYNAVLKVKNEATKMLVPGTFWEQYHIEVGKFMTSELLGLGLLDKADIQNENPDWPAYKKYFMHGTSHHMGLDTHDYGILTEPMQKNMVFTVEPGIYIPEEGFGIRIEDDVVIQKTGAPLNLMKNIPIEVDEIESLMNA</sequence>
<evidence type="ECO:0000259" key="8">
    <source>
        <dbReference type="SMART" id="SM01011"/>
    </source>
</evidence>
<dbReference type="EMBL" id="JACNMF010000002">
    <property type="protein sequence ID" value="MBC3758258.1"/>
    <property type="molecule type" value="Genomic_DNA"/>
</dbReference>
<comment type="caution">
    <text evidence="9">The sequence shown here is derived from an EMBL/GenBank/DDBJ whole genome shotgun (WGS) entry which is preliminary data.</text>
</comment>
<keyword evidence="10" id="KW-1185">Reference proteome</keyword>
<evidence type="ECO:0000256" key="2">
    <source>
        <dbReference type="ARBA" id="ARBA00001936"/>
    </source>
</evidence>
<dbReference type="GO" id="GO:0030145">
    <property type="term" value="F:manganese ion binding"/>
    <property type="evidence" value="ECO:0007669"/>
    <property type="project" value="InterPro"/>
</dbReference>
<evidence type="ECO:0000256" key="4">
    <source>
        <dbReference type="ARBA" id="ARBA00012574"/>
    </source>
</evidence>
<dbReference type="GO" id="GO:0006508">
    <property type="term" value="P:proteolysis"/>
    <property type="evidence" value="ECO:0007669"/>
    <property type="project" value="TreeGrafter"/>
</dbReference>
<dbReference type="PANTHER" id="PTHR43226">
    <property type="entry name" value="XAA-PRO AMINOPEPTIDASE 3"/>
    <property type="match status" value="1"/>
</dbReference>
<organism evidence="9 10">
    <name type="scientific">Hyunsoonleella aquatilis</name>
    <dbReference type="NCBI Taxonomy" id="2762758"/>
    <lineage>
        <taxon>Bacteria</taxon>
        <taxon>Pseudomonadati</taxon>
        <taxon>Bacteroidota</taxon>
        <taxon>Flavobacteriia</taxon>
        <taxon>Flavobacteriales</taxon>
        <taxon>Flavobacteriaceae</taxon>
    </lineage>
</organism>
<dbReference type="SMART" id="SM01011">
    <property type="entry name" value="AMP_N"/>
    <property type="match status" value="1"/>
</dbReference>
<dbReference type="InterPro" id="IPR036005">
    <property type="entry name" value="Creatinase/aminopeptidase-like"/>
</dbReference>
<dbReference type="RefSeq" id="WP_186560866.1">
    <property type="nucleotide sequence ID" value="NZ_JACNMF010000002.1"/>
</dbReference>
<evidence type="ECO:0000256" key="1">
    <source>
        <dbReference type="ARBA" id="ARBA00001424"/>
    </source>
</evidence>
<keyword evidence="7" id="KW-0464">Manganese</keyword>
<evidence type="ECO:0000256" key="3">
    <source>
        <dbReference type="ARBA" id="ARBA00008766"/>
    </source>
</evidence>
<dbReference type="SUPFAM" id="SSF55920">
    <property type="entry name" value="Creatinase/aminopeptidase"/>
    <property type="match status" value="1"/>
</dbReference>
<name>A0A923KKW4_9FLAO</name>
<dbReference type="AlphaFoldDB" id="A0A923KKW4"/>
<comment type="similarity">
    <text evidence="3">Belongs to the peptidase M24B family.</text>
</comment>
<keyword evidence="5" id="KW-0479">Metal-binding</keyword>
<evidence type="ECO:0000313" key="10">
    <source>
        <dbReference type="Proteomes" id="UP000656244"/>
    </source>
</evidence>
<dbReference type="InterPro" id="IPR029149">
    <property type="entry name" value="Creatin/AminoP/Spt16_N"/>
</dbReference>
<evidence type="ECO:0000256" key="6">
    <source>
        <dbReference type="ARBA" id="ARBA00022801"/>
    </source>
</evidence>
<accession>A0A923KKW4</accession>